<dbReference type="InterPro" id="IPR024309">
    <property type="entry name" value="NUT_N"/>
</dbReference>
<dbReference type="PANTHER" id="PTHR22879">
    <property type="entry name" value="NUT FAMILY MEMBER 1"/>
    <property type="match status" value="1"/>
</dbReference>
<proteinExistence type="inferred from homology"/>
<evidence type="ECO:0000313" key="5">
    <source>
        <dbReference type="Proteomes" id="UP001314169"/>
    </source>
</evidence>
<evidence type="ECO:0000259" key="3">
    <source>
        <dbReference type="Pfam" id="PF12881"/>
    </source>
</evidence>
<sequence length="366" mass="39512">MASDEVCIIWKPLPRVRRARRPLLLQENQAPEAIPPEAVKENMDVKDGLVGLAQPAMGEPSGEREEGRMEQQQGEIGIHLDPDTLSYVETLFSQEDLLNKVDEILQSRFVSQLLSADSHLDLLALTKELLELEEALALVWLLEKLRLAEEEKEEEEAEEELAPQIDGVLQFDFGPSESVASQDDYGPQQGVNANACPPDDFQDGQGPGHVDAQLARPQAFAGPSESQECPPLGALGPPSAPQGLEHTDSGLGPRDAAIPRQASPVRGRRRRRPVGKSSEKEGHLPDQVFAVASLKSLSPSALSLSPAPASDLACPRGRGARKAAQSRPPKRKCEQSVAGRGRKRKRYNSQRGAVGGPSSPQSGGPQ</sequence>
<reference evidence="4" key="1">
    <citation type="submission" date="2023-12" db="EMBL/GenBank/DDBJ databases">
        <authorList>
            <person name="Brown T."/>
        </authorList>
    </citation>
    <scope>NUCLEOTIDE SEQUENCE</scope>
</reference>
<feature type="compositionally biased region" description="Low complexity" evidence="2">
    <location>
        <begin position="230"/>
        <end position="244"/>
    </location>
</feature>
<dbReference type="InterPro" id="IPR024310">
    <property type="entry name" value="NUT"/>
</dbReference>
<keyword evidence="5" id="KW-1185">Reference proteome</keyword>
<dbReference type="Proteomes" id="UP001314169">
    <property type="component" value="Chromosome 9"/>
</dbReference>
<dbReference type="EMBL" id="OY882866">
    <property type="protein sequence ID" value="CAK6448886.1"/>
    <property type="molecule type" value="Genomic_DNA"/>
</dbReference>
<name>A0ABP0AJ82_PIPNA</name>
<dbReference type="Pfam" id="PF12881">
    <property type="entry name" value="NUT"/>
    <property type="match status" value="1"/>
</dbReference>
<dbReference type="PANTHER" id="PTHR22879:SF14">
    <property type="entry name" value="NUT FAMILY MEMBER 2A-RELATED"/>
    <property type="match status" value="1"/>
</dbReference>
<comment type="similarity">
    <text evidence="1">Belongs to the NUT family.</text>
</comment>
<organism evidence="4 5">
    <name type="scientific">Pipistrellus nathusii</name>
    <name type="common">Nathusius' pipistrelle</name>
    <dbReference type="NCBI Taxonomy" id="59473"/>
    <lineage>
        <taxon>Eukaryota</taxon>
        <taxon>Metazoa</taxon>
        <taxon>Chordata</taxon>
        <taxon>Craniata</taxon>
        <taxon>Vertebrata</taxon>
        <taxon>Euteleostomi</taxon>
        <taxon>Mammalia</taxon>
        <taxon>Eutheria</taxon>
        <taxon>Laurasiatheria</taxon>
        <taxon>Chiroptera</taxon>
        <taxon>Yangochiroptera</taxon>
        <taxon>Vespertilionidae</taxon>
        <taxon>Pipistrellus</taxon>
    </lineage>
</organism>
<feature type="compositionally biased region" description="Low complexity" evidence="2">
    <location>
        <begin position="298"/>
        <end position="313"/>
    </location>
</feature>
<evidence type="ECO:0000256" key="1">
    <source>
        <dbReference type="ARBA" id="ARBA00010586"/>
    </source>
</evidence>
<feature type="compositionally biased region" description="Low complexity" evidence="2">
    <location>
        <begin position="356"/>
        <end position="366"/>
    </location>
</feature>
<feature type="region of interest" description="Disordered" evidence="2">
    <location>
        <begin position="298"/>
        <end position="366"/>
    </location>
</feature>
<feature type="region of interest" description="Disordered" evidence="2">
    <location>
        <begin position="176"/>
        <end position="286"/>
    </location>
</feature>
<feature type="domain" description="Nuclear Testis protein N-terminal" evidence="3">
    <location>
        <begin position="17"/>
        <end position="334"/>
    </location>
</feature>
<protein>
    <recommendedName>
        <fullName evidence="3">Nuclear Testis protein N-terminal domain-containing protein</fullName>
    </recommendedName>
</protein>
<accession>A0ABP0AJ82</accession>
<gene>
    <name evidence="4" type="ORF">MPIPNATIZW_LOCUS17192</name>
</gene>
<evidence type="ECO:0000313" key="4">
    <source>
        <dbReference type="EMBL" id="CAK6448886.1"/>
    </source>
</evidence>
<evidence type="ECO:0000256" key="2">
    <source>
        <dbReference type="SAM" id="MobiDB-lite"/>
    </source>
</evidence>